<protein>
    <submittedName>
        <fullName evidence="1 2">Ferredoxin</fullName>
    </submittedName>
</protein>
<gene>
    <name evidence="2" type="ORF">ACD591_19425</name>
    <name evidence="1" type="ORF">FOE74_20690</name>
</gene>
<comment type="caution">
    <text evidence="1">The sequence shown here is derived from an EMBL/GenBank/DDBJ whole genome shotgun (WGS) entry which is preliminary data.</text>
</comment>
<reference evidence="1 3" key="1">
    <citation type="submission" date="2019-07" db="EMBL/GenBank/DDBJ databases">
        <authorList>
            <person name="Qu J.-H."/>
        </authorList>
    </citation>
    <scope>NUCLEOTIDE SEQUENCE [LARGE SCALE GENOMIC DNA]</scope>
    <source>
        <strain evidence="1 3">MDT1-10-3</strain>
    </source>
</reference>
<dbReference type="RefSeq" id="WP_149100552.1">
    <property type="nucleotide sequence ID" value="NZ_BMMG01000009.1"/>
</dbReference>
<organism evidence="1 3">
    <name type="scientific">Rufibacter glacialis</name>
    <dbReference type="NCBI Taxonomy" id="1259555"/>
    <lineage>
        <taxon>Bacteria</taxon>
        <taxon>Pseudomonadati</taxon>
        <taxon>Bacteroidota</taxon>
        <taxon>Cytophagia</taxon>
        <taxon>Cytophagales</taxon>
        <taxon>Hymenobacteraceae</taxon>
        <taxon>Rufibacter</taxon>
    </lineage>
</organism>
<evidence type="ECO:0000313" key="4">
    <source>
        <dbReference type="Proteomes" id="UP001570846"/>
    </source>
</evidence>
<evidence type="ECO:0000313" key="1">
    <source>
        <dbReference type="EMBL" id="KAA6430236.1"/>
    </source>
</evidence>
<dbReference type="SUPFAM" id="SSF52833">
    <property type="entry name" value="Thioredoxin-like"/>
    <property type="match status" value="1"/>
</dbReference>
<accession>A0A5M8Q5P0</accession>
<dbReference type="Proteomes" id="UP001570846">
    <property type="component" value="Unassembled WGS sequence"/>
</dbReference>
<dbReference type="AlphaFoldDB" id="A0A5M8Q5P0"/>
<dbReference type="CDD" id="cd02980">
    <property type="entry name" value="TRX_Fd_family"/>
    <property type="match status" value="1"/>
</dbReference>
<keyword evidence="4" id="KW-1185">Reference proteome</keyword>
<dbReference type="Gene3D" id="3.40.30.10">
    <property type="entry name" value="Glutaredoxin"/>
    <property type="match status" value="1"/>
</dbReference>
<evidence type="ECO:0000313" key="3">
    <source>
        <dbReference type="Proteomes" id="UP000323866"/>
    </source>
</evidence>
<dbReference type="OrthoDB" id="9800692at2"/>
<name>A0A5M8Q5P0_9BACT</name>
<sequence>MSKYPTDPRQVIYACGSGKCQKRGGKEIRKYMRDQLKMAGLKDEVEIIKTDCTDRCKHGPIFSLQPQNIWLHDMTEAQIMQVFREKVLGQQSV</sequence>
<evidence type="ECO:0000313" key="2">
    <source>
        <dbReference type="EMBL" id="MFA1773481.1"/>
    </source>
</evidence>
<dbReference type="Proteomes" id="UP000323866">
    <property type="component" value="Unassembled WGS sequence"/>
</dbReference>
<dbReference type="EMBL" id="JBGOGF010000013">
    <property type="protein sequence ID" value="MFA1773481.1"/>
    <property type="molecule type" value="Genomic_DNA"/>
</dbReference>
<proteinExistence type="predicted"/>
<dbReference type="EMBL" id="VKKZ01000026">
    <property type="protein sequence ID" value="KAA6430236.1"/>
    <property type="molecule type" value="Genomic_DNA"/>
</dbReference>
<reference evidence="1 3" key="2">
    <citation type="submission" date="2019-09" db="EMBL/GenBank/DDBJ databases">
        <title>A bacterium isolated from glacier soil.</title>
        <authorList>
            <person name="Liu Q."/>
        </authorList>
    </citation>
    <scope>NUCLEOTIDE SEQUENCE [LARGE SCALE GENOMIC DNA]</scope>
    <source>
        <strain evidence="1 3">MDT1-10-3</strain>
    </source>
</reference>
<dbReference type="InterPro" id="IPR036249">
    <property type="entry name" value="Thioredoxin-like_sf"/>
</dbReference>
<reference evidence="2 4" key="3">
    <citation type="submission" date="2024-08" db="EMBL/GenBank/DDBJ databases">
        <authorList>
            <person name="Wei W."/>
        </authorList>
    </citation>
    <scope>NUCLEOTIDE SEQUENCE [LARGE SCALE GENOMIC DNA]</scope>
    <source>
        <strain evidence="2 4">XU2</strain>
    </source>
</reference>